<evidence type="ECO:0000256" key="4">
    <source>
        <dbReference type="ARBA" id="ARBA00022597"/>
    </source>
</evidence>
<evidence type="ECO:0000256" key="1">
    <source>
        <dbReference type="ARBA" id="ARBA00004651"/>
    </source>
</evidence>
<keyword evidence="5" id="KW-0808">Transferase</keyword>
<dbReference type="InterPro" id="IPR003352">
    <property type="entry name" value="PTS_EIIC"/>
</dbReference>
<name>A0ABR7EVK0_9FIRM</name>
<comment type="subcellular location">
    <subcellularLocation>
        <location evidence="1">Cell membrane</location>
        <topology evidence="1">Multi-pass membrane protein</topology>
    </subcellularLocation>
</comment>
<evidence type="ECO:0000256" key="10">
    <source>
        <dbReference type="ARBA" id="ARBA00023136"/>
    </source>
</evidence>
<dbReference type="InterPro" id="IPR001996">
    <property type="entry name" value="PTS_IIB_1"/>
</dbReference>
<dbReference type="PROSITE" id="PS51103">
    <property type="entry name" value="PTS_EIIC_TYPE_1"/>
    <property type="match status" value="1"/>
</dbReference>
<feature type="domain" description="PTS EIIA type-1" evidence="13">
    <location>
        <begin position="579"/>
        <end position="683"/>
    </location>
</feature>
<dbReference type="EMBL" id="JACOOY010000010">
    <property type="protein sequence ID" value="MBC5665378.1"/>
    <property type="molecule type" value="Genomic_DNA"/>
</dbReference>
<dbReference type="RefSeq" id="WP_186855893.1">
    <property type="nucleotide sequence ID" value="NZ_JACOOY010000010.1"/>
</dbReference>
<reference evidence="16 17" key="1">
    <citation type="submission" date="2020-08" db="EMBL/GenBank/DDBJ databases">
        <title>Genome public.</title>
        <authorList>
            <person name="Liu C."/>
            <person name="Sun Q."/>
        </authorList>
    </citation>
    <scope>NUCLEOTIDE SEQUENCE [LARGE SCALE GENOMIC DNA]</scope>
    <source>
        <strain evidence="16 17">NSJ-36</strain>
    </source>
</reference>
<dbReference type="PANTHER" id="PTHR30009">
    <property type="entry name" value="CYTOCHROME C-TYPE SYNTHESIS PROTEIN AND PTS TRANSMEMBRANE COMPONENT"/>
    <property type="match status" value="1"/>
</dbReference>
<keyword evidence="3" id="KW-1003">Cell membrane</keyword>
<evidence type="ECO:0000313" key="17">
    <source>
        <dbReference type="Proteomes" id="UP000647235"/>
    </source>
</evidence>
<dbReference type="PROSITE" id="PS51098">
    <property type="entry name" value="PTS_EIIB_TYPE_1"/>
    <property type="match status" value="1"/>
</dbReference>
<evidence type="ECO:0000256" key="7">
    <source>
        <dbReference type="ARBA" id="ARBA00022692"/>
    </source>
</evidence>
<feature type="transmembrane region" description="Helical" evidence="12">
    <location>
        <begin position="94"/>
        <end position="114"/>
    </location>
</feature>
<dbReference type="Gene3D" id="3.30.1360.60">
    <property type="entry name" value="Glucose permease domain IIB"/>
    <property type="match status" value="1"/>
</dbReference>
<feature type="transmembrane region" description="Helical" evidence="12">
    <location>
        <begin position="364"/>
        <end position="385"/>
    </location>
</feature>
<feature type="transmembrane region" description="Helical" evidence="12">
    <location>
        <begin position="287"/>
        <end position="305"/>
    </location>
</feature>
<dbReference type="Pfam" id="PF02378">
    <property type="entry name" value="PTS_EIIC"/>
    <property type="match status" value="1"/>
</dbReference>
<feature type="transmembrane region" description="Helical" evidence="12">
    <location>
        <begin position="391"/>
        <end position="413"/>
    </location>
</feature>
<keyword evidence="17" id="KW-1185">Reference proteome</keyword>
<keyword evidence="2" id="KW-0813">Transport</keyword>
<dbReference type="PANTHER" id="PTHR30009:SF24">
    <property type="entry name" value="PTS SYSTEM, IIBC COMPONENT"/>
    <property type="match status" value="1"/>
</dbReference>
<keyword evidence="7 12" id="KW-0812">Transmembrane</keyword>
<dbReference type="PROSITE" id="PS51093">
    <property type="entry name" value="PTS_EIIA_TYPE_1"/>
    <property type="match status" value="1"/>
</dbReference>
<dbReference type="CDD" id="cd00212">
    <property type="entry name" value="PTS_IIB_glc"/>
    <property type="match status" value="1"/>
</dbReference>
<evidence type="ECO:0000256" key="3">
    <source>
        <dbReference type="ARBA" id="ARBA00022475"/>
    </source>
</evidence>
<feature type="transmembrane region" description="Helical" evidence="12">
    <location>
        <begin position="335"/>
        <end position="357"/>
    </location>
</feature>
<keyword evidence="9 12" id="KW-1133">Transmembrane helix</keyword>
<dbReference type="PROSITE" id="PS00371">
    <property type="entry name" value="PTS_EIIA_TYPE_1_HIS"/>
    <property type="match status" value="1"/>
</dbReference>
<organism evidence="16 17">
    <name type="scientific">Dorea hominis</name>
    <dbReference type="NCBI Taxonomy" id="2763040"/>
    <lineage>
        <taxon>Bacteria</taxon>
        <taxon>Bacillati</taxon>
        <taxon>Bacillota</taxon>
        <taxon>Clostridia</taxon>
        <taxon>Lachnospirales</taxon>
        <taxon>Lachnospiraceae</taxon>
        <taxon>Dorea</taxon>
    </lineage>
</organism>
<dbReference type="Gene3D" id="2.70.70.10">
    <property type="entry name" value="Glucose Permease (Domain IIA)"/>
    <property type="match status" value="1"/>
</dbReference>
<evidence type="ECO:0000259" key="13">
    <source>
        <dbReference type="PROSITE" id="PS51093"/>
    </source>
</evidence>
<dbReference type="InterPro" id="IPR050429">
    <property type="entry name" value="PTS_Glucose_EIICBA"/>
</dbReference>
<dbReference type="InterPro" id="IPR013013">
    <property type="entry name" value="PTS_EIIC_1"/>
</dbReference>
<dbReference type="Proteomes" id="UP000647235">
    <property type="component" value="Unassembled WGS sequence"/>
</dbReference>
<keyword evidence="4" id="KW-0762">Sugar transport</keyword>
<evidence type="ECO:0000259" key="15">
    <source>
        <dbReference type="PROSITE" id="PS51103"/>
    </source>
</evidence>
<proteinExistence type="predicted"/>
<evidence type="ECO:0000256" key="8">
    <source>
        <dbReference type="ARBA" id="ARBA00022777"/>
    </source>
</evidence>
<dbReference type="NCBIfam" id="TIGR00830">
    <property type="entry name" value="PTBA"/>
    <property type="match status" value="1"/>
</dbReference>
<accession>A0ABR7EVK0</accession>
<dbReference type="InterPro" id="IPR018113">
    <property type="entry name" value="PTrfase_EIIB_Cys"/>
</dbReference>
<feature type="transmembrane region" description="Helical" evidence="12">
    <location>
        <begin position="56"/>
        <end position="82"/>
    </location>
</feature>
<evidence type="ECO:0000313" key="16">
    <source>
        <dbReference type="EMBL" id="MBC5665378.1"/>
    </source>
</evidence>
<evidence type="ECO:0000256" key="6">
    <source>
        <dbReference type="ARBA" id="ARBA00022683"/>
    </source>
</evidence>
<feature type="transmembrane region" description="Helical" evidence="12">
    <location>
        <begin position="312"/>
        <end position="329"/>
    </location>
</feature>
<sequence length="710" mass="76221">MKDKIFGVLQRVGRSFMLPIAILPVAGLLLGLGGSFTNETMLKTYGLMKIMGPGTVLNLILQVMSAAGNIIFTNLPVIFAMGVAIGMAKKEKEVAALASVISFFIMHASIGALITANGGADAMLEGAVADVCGITSLQMGVFGGIIVGLGVAALHNRFYKIELPQVLSFFGGTRFVPIISGLVYVGVGILMFFVWPVIQSGIYHIGDLVLKSGYAGTWVYGFMERLLIPFGLHHVFYLPFWQTGVGGTLEVAGKTIEGAQNIFFAQLADPSVKHFAVSATRFMSGKFPLMIFGLPGAALAMYKTAKPEKKKAVAGLLLSAALTSMLTGITEPLEFTFLFVAPVLYGIHCVFAGLAYMLMHVFKVGVGMTFSGGLIDMFLFGILQGNEKTNWIWIVIVGVGYFIVYYFLFSFLIKKMDLKTPGRDDVEEVKLYTRADVNARKEGAAANPEDAVSEGILVGLGGKKNISDVDCCATRLRCTVYKPELVQDSILKATGASGVVHKGNGVQIIYGPKVTVIKSNFEDYLETAPDEEIVPQAEEVAATKEENTTAENETKEVKETIIVSSPITGLAADLSTAPDEGFAGRMMGDGAVVTPENAQIVAPEDGEVVFVFDTKHAIGFLTDSGLSLLLHIGIDTVSLNGEGFQVFVENGQKVKKGEKLMEIDIDFLKAHAPSLCSPVLCTELDDNDKVRLLAEGEIKAGEPLFAIDRY</sequence>
<dbReference type="Pfam" id="PF00358">
    <property type="entry name" value="PTS_EIIA_1"/>
    <property type="match status" value="1"/>
</dbReference>
<evidence type="ECO:0000256" key="12">
    <source>
        <dbReference type="SAM" id="Phobius"/>
    </source>
</evidence>
<feature type="transmembrane region" description="Helical" evidence="12">
    <location>
        <begin position="12"/>
        <end position="36"/>
    </location>
</feature>
<dbReference type="InterPro" id="IPR001127">
    <property type="entry name" value="PTS_EIIA_1_perm"/>
</dbReference>
<dbReference type="SUPFAM" id="SSF55604">
    <property type="entry name" value="Glucose permease domain IIB"/>
    <property type="match status" value="1"/>
</dbReference>
<gene>
    <name evidence="16" type="ORF">H8S07_08810</name>
</gene>
<feature type="transmembrane region" description="Helical" evidence="12">
    <location>
        <begin position="134"/>
        <end position="154"/>
    </location>
</feature>
<comment type="caution">
    <text evidence="16">The sequence shown here is derived from an EMBL/GenBank/DDBJ whole genome shotgun (WGS) entry which is preliminary data.</text>
</comment>
<dbReference type="NCBIfam" id="TIGR00826">
    <property type="entry name" value="EIIB_glc"/>
    <property type="match status" value="1"/>
</dbReference>
<evidence type="ECO:0000256" key="5">
    <source>
        <dbReference type="ARBA" id="ARBA00022679"/>
    </source>
</evidence>
<dbReference type="SUPFAM" id="SSF51261">
    <property type="entry name" value="Duplicated hybrid motif"/>
    <property type="match status" value="1"/>
</dbReference>
<keyword evidence="10 12" id="KW-0472">Membrane</keyword>
<evidence type="ECO:0000256" key="11">
    <source>
        <dbReference type="PROSITE-ProRule" id="PRU00421"/>
    </source>
</evidence>
<evidence type="ECO:0000256" key="2">
    <source>
        <dbReference type="ARBA" id="ARBA00022448"/>
    </source>
</evidence>
<dbReference type="InterPro" id="IPR011055">
    <property type="entry name" value="Dup_hybrid_motif"/>
</dbReference>
<protein>
    <submittedName>
        <fullName evidence="16">PTS transporter subunit EIIC</fullName>
    </submittedName>
</protein>
<evidence type="ECO:0000256" key="9">
    <source>
        <dbReference type="ARBA" id="ARBA00022989"/>
    </source>
</evidence>
<dbReference type="Pfam" id="PF00367">
    <property type="entry name" value="PTS_EIIB"/>
    <property type="match status" value="1"/>
</dbReference>
<feature type="domain" description="PTS EIIC type-1" evidence="15">
    <location>
        <begin position="3"/>
        <end position="425"/>
    </location>
</feature>
<keyword evidence="8" id="KW-0418">Kinase</keyword>
<feature type="active site" description="Phosphocysteine intermediate; for EIIB activity" evidence="11">
    <location>
        <position position="472"/>
    </location>
</feature>
<feature type="domain" description="PTS EIIB type-1" evidence="14">
    <location>
        <begin position="450"/>
        <end position="531"/>
    </location>
</feature>
<dbReference type="InterPro" id="IPR036878">
    <property type="entry name" value="Glu_permease_IIB"/>
</dbReference>
<evidence type="ECO:0000259" key="14">
    <source>
        <dbReference type="PROSITE" id="PS51098"/>
    </source>
</evidence>
<feature type="transmembrane region" description="Helical" evidence="12">
    <location>
        <begin position="175"/>
        <end position="198"/>
    </location>
</feature>
<keyword evidence="6" id="KW-0598">Phosphotransferase system</keyword>